<proteinExistence type="predicted"/>
<dbReference type="InterPro" id="IPR050500">
    <property type="entry name" value="Phos_Acetyltrans/Butyryltrans"/>
</dbReference>
<evidence type="ECO:0000313" key="4">
    <source>
        <dbReference type="EMBL" id="SMC26689.1"/>
    </source>
</evidence>
<dbReference type="InterPro" id="IPR029069">
    <property type="entry name" value="HotDog_dom_sf"/>
</dbReference>
<dbReference type="Gene3D" id="3.10.129.10">
    <property type="entry name" value="Hotdog Thioesterase"/>
    <property type="match status" value="1"/>
</dbReference>
<evidence type="ECO:0000256" key="2">
    <source>
        <dbReference type="ARBA" id="ARBA00023315"/>
    </source>
</evidence>
<dbReference type="EMBL" id="FWXD01000014">
    <property type="protein sequence ID" value="SMC26689.1"/>
    <property type="molecule type" value="Genomic_DNA"/>
</dbReference>
<sequence length="452" mass="47640">MVQENILFDDIRPGMRYERTHTVRAGDVTLFGMIAGSRGEGENLAVPALGAFPLFSSTTTNFFPGNGSVLAGHQLKSLGWIHEGDVLTISLEVTEKHEVSKQVVVEVHCRNQQGEEIATGPITVVPPTEKRLNRFDEPPQLTLRQHHVFAHLRAKAANLPPVPTAVVHPCDRESLLGALEAAKEGLIEPILIGPEAKIRAVAAKEGFELGNARIIDVPHSHAAAAKGVELCRNGEAGALMKGSLHTDEMMSAAMSSASGLRIGKRVSHVFVMDVPAYGRPLLVTDAAINIAPDLAAKVDITQNAINLAHTLGIPQPKVAILSAVETVYEKMPSTLDAALLCKMADRGQITGGILDGPLAFDNAISMQAAKAKKIVSPVAGQADILVVPDIESGNMLAKQMSYFAGADSAGIVLGARVPIILTSRADDAKARLASCAVMALVAHAAGQTKGAL</sequence>
<dbReference type="Proteomes" id="UP000192761">
    <property type="component" value="Unassembled WGS sequence"/>
</dbReference>
<dbReference type="SUPFAM" id="SSF53659">
    <property type="entry name" value="Isocitrate/Isopropylmalate dehydrogenase-like"/>
    <property type="match status" value="1"/>
</dbReference>
<dbReference type="NCBIfam" id="NF008852">
    <property type="entry name" value="PRK11890.1"/>
    <property type="match status" value="1"/>
</dbReference>
<keyword evidence="2" id="KW-0012">Acyltransferase</keyword>
<dbReference type="InterPro" id="IPR002505">
    <property type="entry name" value="PTA_PTB"/>
</dbReference>
<dbReference type="SUPFAM" id="SSF54637">
    <property type="entry name" value="Thioesterase/thiol ester dehydrase-isomerase"/>
    <property type="match status" value="1"/>
</dbReference>
<dbReference type="PANTHER" id="PTHR43356:SF2">
    <property type="entry name" value="PHOSPHATE ACETYLTRANSFERASE"/>
    <property type="match status" value="1"/>
</dbReference>
<organism evidence="4 5">
    <name type="scientific">Andreprevotia lacus DSM 23236</name>
    <dbReference type="NCBI Taxonomy" id="1121001"/>
    <lineage>
        <taxon>Bacteria</taxon>
        <taxon>Pseudomonadati</taxon>
        <taxon>Pseudomonadota</taxon>
        <taxon>Betaproteobacteria</taxon>
        <taxon>Neisseriales</taxon>
        <taxon>Chitinibacteraceae</taxon>
        <taxon>Andreprevotia</taxon>
    </lineage>
</organism>
<dbReference type="NCBIfam" id="NF006045">
    <property type="entry name" value="PRK08190.1"/>
    <property type="match status" value="1"/>
</dbReference>
<keyword evidence="1 4" id="KW-0808">Transferase</keyword>
<name>A0A1W1XRT9_9NEIS</name>
<dbReference type="AlphaFoldDB" id="A0A1W1XRT9"/>
<keyword evidence="5" id="KW-1185">Reference proteome</keyword>
<dbReference type="RefSeq" id="WP_084091221.1">
    <property type="nucleotide sequence ID" value="NZ_FWXD01000014.1"/>
</dbReference>
<dbReference type="OrthoDB" id="9774179at2"/>
<gene>
    <name evidence="4" type="ORF">SAMN02745857_02595</name>
</gene>
<evidence type="ECO:0000313" key="5">
    <source>
        <dbReference type="Proteomes" id="UP000192761"/>
    </source>
</evidence>
<accession>A0A1W1XRT9</accession>
<dbReference type="STRING" id="1121001.SAMN02745857_02595"/>
<reference evidence="4 5" key="1">
    <citation type="submission" date="2017-04" db="EMBL/GenBank/DDBJ databases">
        <authorList>
            <person name="Afonso C.L."/>
            <person name="Miller P.J."/>
            <person name="Scott M.A."/>
            <person name="Spackman E."/>
            <person name="Goraichik I."/>
            <person name="Dimitrov K.M."/>
            <person name="Suarez D.L."/>
            <person name="Swayne D.E."/>
        </authorList>
    </citation>
    <scope>NUCLEOTIDE SEQUENCE [LARGE SCALE GENOMIC DNA]</scope>
    <source>
        <strain evidence="4 5">DSM 23236</strain>
    </source>
</reference>
<evidence type="ECO:0000256" key="1">
    <source>
        <dbReference type="ARBA" id="ARBA00022679"/>
    </source>
</evidence>
<dbReference type="PANTHER" id="PTHR43356">
    <property type="entry name" value="PHOSPHATE ACETYLTRANSFERASE"/>
    <property type="match status" value="1"/>
</dbReference>
<evidence type="ECO:0000259" key="3">
    <source>
        <dbReference type="Pfam" id="PF01515"/>
    </source>
</evidence>
<dbReference type="GO" id="GO:0016746">
    <property type="term" value="F:acyltransferase activity"/>
    <property type="evidence" value="ECO:0007669"/>
    <property type="project" value="UniProtKB-KW"/>
</dbReference>
<protein>
    <submittedName>
        <fullName evidence="4">Phosphate acetyltransferase</fullName>
    </submittedName>
</protein>
<feature type="domain" description="Phosphate acetyl/butaryl transferase" evidence="3">
    <location>
        <begin position="224"/>
        <end position="438"/>
    </location>
</feature>
<dbReference type="Gene3D" id="3.40.718.10">
    <property type="entry name" value="Isopropylmalate Dehydrogenase"/>
    <property type="match status" value="1"/>
</dbReference>
<dbReference type="Pfam" id="PF01515">
    <property type="entry name" value="PTA_PTB"/>
    <property type="match status" value="1"/>
</dbReference>